<keyword evidence="4" id="KW-1185">Reference proteome</keyword>
<evidence type="ECO:0000313" key="3">
    <source>
        <dbReference type="EMBL" id="ENU28527.1"/>
    </source>
</evidence>
<keyword evidence="1" id="KW-0175">Coiled coil</keyword>
<feature type="coiled-coil region" evidence="1">
    <location>
        <begin position="177"/>
        <end position="211"/>
    </location>
</feature>
<evidence type="ECO:0000256" key="1">
    <source>
        <dbReference type="SAM" id="Coils"/>
    </source>
</evidence>
<comment type="caution">
    <text evidence="3">The sequence shown here is derived from an EMBL/GenBank/DDBJ whole genome shotgun (WGS) entry which is preliminary data.</text>
</comment>
<dbReference type="InterPro" id="IPR019302">
    <property type="entry name" value="CAP12/PCTIR_TIR_dom"/>
</dbReference>
<dbReference type="Pfam" id="PF10137">
    <property type="entry name" value="CAP12-PCTIR_TIR"/>
    <property type="match status" value="1"/>
</dbReference>
<dbReference type="EMBL" id="APOJ01000013">
    <property type="protein sequence ID" value="ENU28527.1"/>
    <property type="molecule type" value="Genomic_DNA"/>
</dbReference>
<dbReference type="Proteomes" id="UP000013190">
    <property type="component" value="Unassembled WGS sequence"/>
</dbReference>
<protein>
    <recommendedName>
        <fullName evidence="2">CD-NTase-associated protein 12/Pycsar effector protein TIR domain-containing protein</fullName>
    </recommendedName>
</protein>
<reference evidence="3 4" key="2">
    <citation type="journal article" date="2016" name="Int. J. Syst. Evol. Microbiol.">
        <title>Taxonomy of haemolytic and/or proteolytic strains of the genus Acinetobacter with the proposal of Acinetobacter courvalinii sp. nov. (genomic species 14 sensu Bouvet &amp; Jeanjean), Acinetobacter dispersus sp. nov. (genomic species 17), Acinetobacter modestus sp. nov., Acinetobacter proteolyticus sp. nov. and Acinetobacter vivianii sp. nov.</title>
        <authorList>
            <person name="Nemec A."/>
            <person name="Radolfova-Krizova L."/>
            <person name="Maixnerova M."/>
            <person name="Vrestiakova E."/>
            <person name="Jezek P."/>
            <person name="Sedo O."/>
        </authorList>
    </citation>
    <scope>NUCLEOTIDE SEQUENCE [LARGE SCALE GENOMIC DNA]</scope>
    <source>
        <strain evidence="3 4">NIPH 236</strain>
    </source>
</reference>
<name>A0ABP2U231_9GAMM</name>
<feature type="domain" description="CD-NTase-associated protein 12/Pycsar effector protein TIR" evidence="2">
    <location>
        <begin position="8"/>
        <end position="129"/>
    </location>
</feature>
<gene>
    <name evidence="3" type="ORF">F992_00215</name>
</gene>
<reference evidence="4" key="1">
    <citation type="submission" date="2013-02" db="EMBL/GenBank/DDBJ databases">
        <title>The Genome Sequence of Acinetobacter sp. NIPH 236.</title>
        <authorList>
            <consortium name="The Broad Institute Genome Sequencing Platform"/>
            <consortium name="The Broad Institute Genome Sequencing Center for Infectious Disease"/>
            <person name="Cerqueira G."/>
            <person name="Feldgarden M."/>
            <person name="Courvalin P."/>
            <person name="Perichon B."/>
            <person name="Grillot-Courvalin C."/>
            <person name="Clermont D."/>
            <person name="Rocha E."/>
            <person name="Yoon E.-J."/>
            <person name="Nemec A."/>
            <person name="Walker B."/>
            <person name="Young S.K."/>
            <person name="Zeng Q."/>
            <person name="Gargeya S."/>
            <person name="Fitzgerald M."/>
            <person name="Haas B."/>
            <person name="Abouelleil A."/>
            <person name="Alvarado L."/>
            <person name="Arachchi H.M."/>
            <person name="Berlin A.M."/>
            <person name="Chapman S.B."/>
            <person name="Dewar J."/>
            <person name="Goldberg J."/>
            <person name="Griggs A."/>
            <person name="Gujja S."/>
            <person name="Hansen M."/>
            <person name="Howarth C."/>
            <person name="Imamovic A."/>
            <person name="Larimer J."/>
            <person name="McCowan C."/>
            <person name="Murphy C."/>
            <person name="Neiman D."/>
            <person name="Pearson M."/>
            <person name="Priest M."/>
            <person name="Roberts A."/>
            <person name="Saif S."/>
            <person name="Shea T."/>
            <person name="Sisk P."/>
            <person name="Sykes S."/>
            <person name="Wortman J."/>
            <person name="Nusbaum C."/>
            <person name="Birren B."/>
        </authorList>
    </citation>
    <scope>NUCLEOTIDE SEQUENCE [LARGE SCALE GENOMIC DNA]</scope>
    <source>
        <strain evidence="4">NIPH 236</strain>
    </source>
</reference>
<proteinExistence type="predicted"/>
<organism evidence="3 4">
    <name type="scientific">Acinetobacter modestus</name>
    <dbReference type="NCBI Taxonomy" id="1776740"/>
    <lineage>
        <taxon>Bacteria</taxon>
        <taxon>Pseudomonadati</taxon>
        <taxon>Pseudomonadota</taxon>
        <taxon>Gammaproteobacteria</taxon>
        <taxon>Moraxellales</taxon>
        <taxon>Moraxellaceae</taxon>
        <taxon>Acinetobacter</taxon>
    </lineage>
</organism>
<sequence length="291" mass="33110">MTQINKPKLFIASSTESIHIVEAINIKLSTTCEVSQWDNAFDPSSFTFPTLVKKANEVNFAIFVFHPDDEIIIRENTYSIVRDNVLFELGLFVGTLGIEKCFIICPESMDQKTLRIPTDLSGITYCTYDPKRLGTEPLDAVSTACGRIRMNINGYMQEQQQAEQPQSLPLNIPTEHIRNLESQVWNMTHDLKRAEEEKHKLENIILEHFNSTVRPATEREIKAWIEGAKDNYESPMISRHNIFYTDSDVILPPLYGANSLGLIVGPNAKVFGIHNRGHNDIYFMSGFTKLN</sequence>
<evidence type="ECO:0000313" key="4">
    <source>
        <dbReference type="Proteomes" id="UP000013190"/>
    </source>
</evidence>
<dbReference type="RefSeq" id="WP_004658739.1">
    <property type="nucleotide sequence ID" value="NZ_BMDV01000012.1"/>
</dbReference>
<evidence type="ECO:0000259" key="2">
    <source>
        <dbReference type="Pfam" id="PF10137"/>
    </source>
</evidence>
<accession>A0ABP2U231</accession>
<dbReference type="GeneID" id="92836933"/>